<keyword evidence="4" id="KW-0418">Kinase</keyword>
<dbReference type="SUPFAM" id="SSF53067">
    <property type="entry name" value="Actin-like ATPase domain"/>
    <property type="match status" value="2"/>
</dbReference>
<evidence type="ECO:0000313" key="8">
    <source>
        <dbReference type="Proteomes" id="UP001172731"/>
    </source>
</evidence>
<dbReference type="PANTHER" id="PTHR43095:SF5">
    <property type="entry name" value="XYLULOSE KINASE"/>
    <property type="match status" value="1"/>
</dbReference>
<evidence type="ECO:0000256" key="3">
    <source>
        <dbReference type="ARBA" id="ARBA00022679"/>
    </source>
</evidence>
<evidence type="ECO:0000259" key="5">
    <source>
        <dbReference type="Pfam" id="PF00370"/>
    </source>
</evidence>
<reference evidence="7" key="1">
    <citation type="submission" date="2021-06" db="EMBL/GenBank/DDBJ databases">
        <title>Genome-based taxonomic framework of Microbacterium strains isolated from marine environment, the description of four new species and reclassification of four preexisting species.</title>
        <authorList>
            <person name="Lee S.D."/>
            <person name="Kim S.-M."/>
            <person name="Byeon Y.-S."/>
            <person name="Yang H.L."/>
            <person name="Kim I.S."/>
        </authorList>
    </citation>
    <scope>NUCLEOTIDE SEQUENCE</scope>
    <source>
        <strain evidence="7">KACC 20510</strain>
    </source>
</reference>
<dbReference type="InterPro" id="IPR018485">
    <property type="entry name" value="FGGY_C"/>
</dbReference>
<dbReference type="CDD" id="cd07805">
    <property type="entry name" value="ASKHA_NBD_FGGY_CvXK-like"/>
    <property type="match status" value="1"/>
</dbReference>
<dbReference type="InterPro" id="IPR050406">
    <property type="entry name" value="FGGY_Carb_Kinase"/>
</dbReference>
<evidence type="ECO:0000256" key="4">
    <source>
        <dbReference type="ARBA" id="ARBA00022777"/>
    </source>
</evidence>
<evidence type="ECO:0000313" key="7">
    <source>
        <dbReference type="EMBL" id="MDN4465636.1"/>
    </source>
</evidence>
<dbReference type="PIRSF" id="PIRSF000538">
    <property type="entry name" value="GlpK"/>
    <property type="match status" value="1"/>
</dbReference>
<dbReference type="Proteomes" id="UP001172731">
    <property type="component" value="Unassembled WGS sequence"/>
</dbReference>
<name>A0ABT8FWR2_9MICO</name>
<feature type="domain" description="Carbohydrate kinase FGGY N-terminal" evidence="5">
    <location>
        <begin position="8"/>
        <end position="257"/>
    </location>
</feature>
<evidence type="ECO:0008006" key="9">
    <source>
        <dbReference type="Google" id="ProtNLM"/>
    </source>
</evidence>
<organism evidence="7 8">
    <name type="scientific">Microbacterium aurantiacum</name>
    <dbReference type="NCBI Taxonomy" id="162393"/>
    <lineage>
        <taxon>Bacteria</taxon>
        <taxon>Bacillati</taxon>
        <taxon>Actinomycetota</taxon>
        <taxon>Actinomycetes</taxon>
        <taxon>Micrococcales</taxon>
        <taxon>Microbacteriaceae</taxon>
        <taxon>Microbacterium</taxon>
    </lineage>
</organism>
<proteinExistence type="inferred from homology"/>
<keyword evidence="3" id="KW-0808">Transferase</keyword>
<dbReference type="Pfam" id="PF02782">
    <property type="entry name" value="FGGY_C"/>
    <property type="match status" value="1"/>
</dbReference>
<accession>A0ABT8FWR2</accession>
<dbReference type="InterPro" id="IPR000577">
    <property type="entry name" value="Carb_kinase_FGGY"/>
</dbReference>
<evidence type="ECO:0000259" key="6">
    <source>
        <dbReference type="Pfam" id="PF02782"/>
    </source>
</evidence>
<comment type="caution">
    <text evidence="7">The sequence shown here is derived from an EMBL/GenBank/DDBJ whole genome shotgun (WGS) entry which is preliminary data.</text>
</comment>
<feature type="domain" description="Carbohydrate kinase FGGY C-terminal" evidence="6">
    <location>
        <begin position="267"/>
        <end position="449"/>
    </location>
</feature>
<sequence length="522" mass="54162">MTAATRAVLAVDLGTGGAKAALVGEDASVLAAAFVPYPTEYPEPGRHEQRPAEWWRAVGEGARTVVSAHADAAPGDEVEVVAVALSGQSLALVPTDAELRPLLDAVPIWSDARAGDQARSFFERVPSDEWYLRTGNGFPPELYTVFEYAWYAEHRPESVLPARWLLGSKDWINARLTGEVATDHSYASGLGAYSLQERRYDDRLLGLLGIDAALLPPVVASTAIVGALTGEAAAHLGLPAGVPVVAGGVDNSCMALGAGLDRAGRCYLSLGSSNWLTVASPEPVLDATHRPYVFDHVLPGLRVSAFSTFGGGSSLNWLADLLRREVPDLLAEAGAEPAGSRGLVCVPTLAGGTVAEGGSDVRGSFSGLDLGHGAGTLTRSVLEGIAFSLANTADLLARYVELPGEILAVGGGARSALLLQSLADVLDRRVVRVANDQQSAALGAAALGFLGTGVWADTTPLDAALQATESFAPDAANRAALDAARRAFDTAAVAAKAAAPTLVTARRASVTHSEEHHAPDHR</sequence>
<dbReference type="EMBL" id="JAHWXI010000026">
    <property type="protein sequence ID" value="MDN4465636.1"/>
    <property type="molecule type" value="Genomic_DNA"/>
</dbReference>
<dbReference type="InterPro" id="IPR018484">
    <property type="entry name" value="FGGY_N"/>
</dbReference>
<dbReference type="Gene3D" id="3.30.420.40">
    <property type="match status" value="2"/>
</dbReference>
<keyword evidence="2" id="KW-0859">Xylose metabolism</keyword>
<dbReference type="Pfam" id="PF00370">
    <property type="entry name" value="FGGY_N"/>
    <property type="match status" value="1"/>
</dbReference>
<dbReference type="PANTHER" id="PTHR43095">
    <property type="entry name" value="SUGAR KINASE"/>
    <property type="match status" value="1"/>
</dbReference>
<dbReference type="RefSeq" id="WP_301135672.1">
    <property type="nucleotide sequence ID" value="NZ_BAAAUQ010000024.1"/>
</dbReference>
<keyword evidence="8" id="KW-1185">Reference proteome</keyword>
<keyword evidence="2" id="KW-0119">Carbohydrate metabolism</keyword>
<evidence type="ECO:0000256" key="2">
    <source>
        <dbReference type="ARBA" id="ARBA00022629"/>
    </source>
</evidence>
<dbReference type="InterPro" id="IPR043129">
    <property type="entry name" value="ATPase_NBD"/>
</dbReference>
<comment type="similarity">
    <text evidence="1">Belongs to the FGGY kinase family.</text>
</comment>
<gene>
    <name evidence="7" type="ORF">KZC48_14710</name>
</gene>
<protein>
    <recommendedName>
        <fullName evidence="9">Xylulokinase</fullName>
    </recommendedName>
</protein>
<evidence type="ECO:0000256" key="1">
    <source>
        <dbReference type="ARBA" id="ARBA00009156"/>
    </source>
</evidence>